<proteinExistence type="predicted"/>
<evidence type="ECO:0000313" key="1">
    <source>
        <dbReference type="EMBL" id="MFF0542115.1"/>
    </source>
</evidence>
<evidence type="ECO:0000313" key="2">
    <source>
        <dbReference type="Proteomes" id="UP001601444"/>
    </source>
</evidence>
<protein>
    <submittedName>
        <fullName evidence="1">Uncharacterized protein</fullName>
    </submittedName>
</protein>
<gene>
    <name evidence="1" type="ORF">ACFYTF_04700</name>
</gene>
<dbReference type="EMBL" id="JBIAMX010000002">
    <property type="protein sequence ID" value="MFF0542115.1"/>
    <property type="molecule type" value="Genomic_DNA"/>
</dbReference>
<dbReference type="Proteomes" id="UP001601444">
    <property type="component" value="Unassembled WGS sequence"/>
</dbReference>
<keyword evidence="2" id="KW-1185">Reference proteome</keyword>
<sequence length="62" mass="6539">MAHHRRLRVSPDHGAGGFRWWDTAGSEHAVEATVAARNRVIAARGLAEVDATPAAVPDSVPA</sequence>
<accession>A0ABW6PIF5</accession>
<reference evidence="1 2" key="1">
    <citation type="submission" date="2024-10" db="EMBL/GenBank/DDBJ databases">
        <title>The Natural Products Discovery Center: Release of the First 8490 Sequenced Strains for Exploring Actinobacteria Biosynthetic Diversity.</title>
        <authorList>
            <person name="Kalkreuter E."/>
            <person name="Kautsar S.A."/>
            <person name="Yang D."/>
            <person name="Bader C.D."/>
            <person name="Teijaro C.N."/>
            <person name="Fluegel L."/>
            <person name="Davis C.M."/>
            <person name="Simpson J.R."/>
            <person name="Lauterbach L."/>
            <person name="Steele A.D."/>
            <person name="Gui C."/>
            <person name="Meng S."/>
            <person name="Li G."/>
            <person name="Viehrig K."/>
            <person name="Ye F."/>
            <person name="Su P."/>
            <person name="Kiefer A.F."/>
            <person name="Nichols A."/>
            <person name="Cepeda A.J."/>
            <person name="Yan W."/>
            <person name="Fan B."/>
            <person name="Jiang Y."/>
            <person name="Adhikari A."/>
            <person name="Zheng C.-J."/>
            <person name="Schuster L."/>
            <person name="Cowan T.M."/>
            <person name="Smanski M.J."/>
            <person name="Chevrette M.G."/>
            <person name="De Carvalho L.P.S."/>
            <person name="Shen B."/>
        </authorList>
    </citation>
    <scope>NUCLEOTIDE SEQUENCE [LARGE SCALE GENOMIC DNA]</scope>
    <source>
        <strain evidence="1 2">NPDC004045</strain>
    </source>
</reference>
<name>A0ABW6PIF5_9NOCA</name>
<organism evidence="1 2">
    <name type="scientific">Nocardia thailandica</name>
    <dbReference type="NCBI Taxonomy" id="257275"/>
    <lineage>
        <taxon>Bacteria</taxon>
        <taxon>Bacillati</taxon>
        <taxon>Actinomycetota</taxon>
        <taxon>Actinomycetes</taxon>
        <taxon>Mycobacteriales</taxon>
        <taxon>Nocardiaceae</taxon>
        <taxon>Nocardia</taxon>
    </lineage>
</organism>
<comment type="caution">
    <text evidence="1">The sequence shown here is derived from an EMBL/GenBank/DDBJ whole genome shotgun (WGS) entry which is preliminary data.</text>
</comment>
<dbReference type="RefSeq" id="WP_387699121.1">
    <property type="nucleotide sequence ID" value="NZ_JBIAMX010000002.1"/>
</dbReference>